<organism evidence="3">
    <name type="scientific">Naegleria gruberi</name>
    <name type="common">Amoeba</name>
    <dbReference type="NCBI Taxonomy" id="5762"/>
    <lineage>
        <taxon>Eukaryota</taxon>
        <taxon>Discoba</taxon>
        <taxon>Heterolobosea</taxon>
        <taxon>Tetramitia</taxon>
        <taxon>Eutetramitia</taxon>
        <taxon>Vahlkampfiidae</taxon>
        <taxon>Naegleria</taxon>
    </lineage>
</organism>
<accession>D2W3W4</accession>
<dbReference type="GeneID" id="8862036"/>
<gene>
    <name evidence="2" type="ORF">NAEGRDRAFT_82273</name>
</gene>
<proteinExistence type="predicted"/>
<dbReference type="InParanoid" id="D2W3W4"/>
<keyword evidence="3" id="KW-1185">Reference proteome</keyword>
<dbReference type="RefSeq" id="XP_002668986.1">
    <property type="nucleotide sequence ID" value="XM_002668940.1"/>
</dbReference>
<evidence type="ECO:0000313" key="2">
    <source>
        <dbReference type="EMBL" id="EFC36242.1"/>
    </source>
</evidence>
<keyword evidence="1" id="KW-1133">Transmembrane helix</keyword>
<feature type="transmembrane region" description="Helical" evidence="1">
    <location>
        <begin position="118"/>
        <end position="134"/>
    </location>
</feature>
<keyword evidence="1" id="KW-0472">Membrane</keyword>
<evidence type="ECO:0000313" key="3">
    <source>
        <dbReference type="Proteomes" id="UP000006671"/>
    </source>
</evidence>
<keyword evidence="1" id="KW-0812">Transmembrane</keyword>
<evidence type="ECO:0000256" key="1">
    <source>
        <dbReference type="SAM" id="Phobius"/>
    </source>
</evidence>
<protein>
    <submittedName>
        <fullName evidence="2">Predicted protein</fullName>
    </submittedName>
</protein>
<dbReference type="EMBL" id="GG738934">
    <property type="protein sequence ID" value="EFC36242.1"/>
    <property type="molecule type" value="Genomic_DNA"/>
</dbReference>
<dbReference type="InterPro" id="IPR046559">
    <property type="entry name" value="DUF6713"/>
</dbReference>
<feature type="transmembrane region" description="Helical" evidence="1">
    <location>
        <begin position="154"/>
        <end position="174"/>
    </location>
</feature>
<dbReference type="AlphaFoldDB" id="D2W3W4"/>
<name>D2W3W4_NAEGR</name>
<sequence>MIAKSILQTLTRLHSLSTVENLLYILNISFLATHELDAVDKKEWRLLFLLKDMQENDAKNWFIGLHLPLMGLLLLLTNRFTDKSLLTSNFNQLPRMNSTQILNNSQQFQRSFKMYRPLIGRSLLSTFLIGHSFVHYTFTNDPKNEFHSTLSKSYIYGGGVCGVLHLVSVGALLVRKRWHV</sequence>
<dbReference type="Proteomes" id="UP000006671">
    <property type="component" value="Unassembled WGS sequence"/>
</dbReference>
<dbReference type="VEuPathDB" id="AmoebaDB:NAEGRDRAFT_82273"/>
<dbReference type="KEGG" id="ngr:NAEGRDRAFT_82273"/>
<reference evidence="2 3" key="1">
    <citation type="journal article" date="2010" name="Cell">
        <title>The genome of Naegleria gruberi illuminates early eukaryotic versatility.</title>
        <authorList>
            <person name="Fritz-Laylin L.K."/>
            <person name="Prochnik S.E."/>
            <person name="Ginger M.L."/>
            <person name="Dacks J.B."/>
            <person name="Carpenter M.L."/>
            <person name="Field M.C."/>
            <person name="Kuo A."/>
            <person name="Paredez A."/>
            <person name="Chapman J."/>
            <person name="Pham J."/>
            <person name="Shu S."/>
            <person name="Neupane R."/>
            <person name="Cipriano M."/>
            <person name="Mancuso J."/>
            <person name="Tu H."/>
            <person name="Salamov A."/>
            <person name="Lindquist E."/>
            <person name="Shapiro H."/>
            <person name="Lucas S."/>
            <person name="Grigoriev I.V."/>
            <person name="Cande W.Z."/>
            <person name="Fulton C."/>
            <person name="Rokhsar D.S."/>
            <person name="Dawson S.C."/>
        </authorList>
    </citation>
    <scope>NUCLEOTIDE SEQUENCE [LARGE SCALE GENOMIC DNA]</scope>
    <source>
        <strain evidence="2 3">NEG-M</strain>
    </source>
</reference>
<dbReference type="Pfam" id="PF20460">
    <property type="entry name" value="DUF6713"/>
    <property type="match status" value="2"/>
</dbReference>